<evidence type="ECO:0000256" key="2">
    <source>
        <dbReference type="ARBA" id="ARBA00022857"/>
    </source>
</evidence>
<dbReference type="KEGG" id="tmn:UCRPA7_2860"/>
<dbReference type="InterPro" id="IPR057571">
    <property type="entry name" value="SDR_PhqE-like"/>
</dbReference>
<name>R8BQS5_PHAM7</name>
<dbReference type="EMBL" id="KB932984">
    <property type="protein sequence ID" value="EOO01684.1"/>
    <property type="molecule type" value="Genomic_DNA"/>
</dbReference>
<gene>
    <name evidence="4" type="ORF">UCRPA7_2860</name>
</gene>
<dbReference type="Proteomes" id="UP000014074">
    <property type="component" value="Unassembled WGS sequence"/>
</dbReference>
<evidence type="ECO:0000313" key="5">
    <source>
        <dbReference type="Proteomes" id="UP000014074"/>
    </source>
</evidence>
<accession>R8BQS5</accession>
<keyword evidence="2" id="KW-0521">NADP</keyword>
<dbReference type="GO" id="GO:0016491">
    <property type="term" value="F:oxidoreductase activity"/>
    <property type="evidence" value="ECO:0007669"/>
    <property type="project" value="UniProtKB-KW"/>
</dbReference>
<reference evidence="5" key="1">
    <citation type="journal article" date="2013" name="Genome Announc.">
        <title>Draft genome sequence of the ascomycete Phaeoacremonium aleophilum strain UCR-PA7, a causal agent of the esca disease complex in grapevines.</title>
        <authorList>
            <person name="Blanco-Ulate B."/>
            <person name="Rolshausen P."/>
            <person name="Cantu D."/>
        </authorList>
    </citation>
    <scope>NUCLEOTIDE SEQUENCE [LARGE SCALE GENOMIC DNA]</scope>
    <source>
        <strain evidence="5">UCR-PA7</strain>
    </source>
</reference>
<dbReference type="CDD" id="cd05233">
    <property type="entry name" value="SDR_c"/>
    <property type="match status" value="1"/>
</dbReference>
<dbReference type="AlphaFoldDB" id="R8BQS5"/>
<proteinExistence type="inferred from homology"/>
<dbReference type="HOGENOM" id="CLU_010194_15_2_1"/>
<evidence type="ECO:0000256" key="3">
    <source>
        <dbReference type="ARBA" id="ARBA00023002"/>
    </source>
</evidence>
<dbReference type="eggNOG" id="KOG0725">
    <property type="taxonomic scope" value="Eukaryota"/>
</dbReference>
<dbReference type="InterPro" id="IPR002347">
    <property type="entry name" value="SDR_fam"/>
</dbReference>
<dbReference type="OrthoDB" id="294295at2759"/>
<dbReference type="Pfam" id="PF23441">
    <property type="entry name" value="SDR"/>
    <property type="match status" value="1"/>
</dbReference>
<protein>
    <submittedName>
        <fullName evidence="4">Putative short chain dehydrogenase protein</fullName>
    </submittedName>
</protein>
<organism evidence="4 5">
    <name type="scientific">Phaeoacremonium minimum (strain UCR-PA7)</name>
    <name type="common">Esca disease fungus</name>
    <name type="synonym">Togninia minima</name>
    <dbReference type="NCBI Taxonomy" id="1286976"/>
    <lineage>
        <taxon>Eukaryota</taxon>
        <taxon>Fungi</taxon>
        <taxon>Dikarya</taxon>
        <taxon>Ascomycota</taxon>
        <taxon>Pezizomycotina</taxon>
        <taxon>Sordariomycetes</taxon>
        <taxon>Sordariomycetidae</taxon>
        <taxon>Togniniales</taxon>
        <taxon>Togniniaceae</taxon>
        <taxon>Phaeoacremonium</taxon>
    </lineage>
</organism>
<dbReference type="PANTHER" id="PTHR43477">
    <property type="entry name" value="DIHYDROANTICAPSIN 7-DEHYDROGENASE"/>
    <property type="match status" value="1"/>
</dbReference>
<dbReference type="InterPro" id="IPR051122">
    <property type="entry name" value="SDR_DHRS6-like"/>
</dbReference>
<keyword evidence="5" id="KW-1185">Reference proteome</keyword>
<dbReference type="PRINTS" id="PR00081">
    <property type="entry name" value="GDHRDH"/>
</dbReference>
<keyword evidence="3" id="KW-0560">Oxidoreductase</keyword>
<dbReference type="SUPFAM" id="SSF51735">
    <property type="entry name" value="NAD(P)-binding Rossmann-fold domains"/>
    <property type="match status" value="1"/>
</dbReference>
<dbReference type="PANTHER" id="PTHR43477:SF1">
    <property type="entry name" value="DIHYDROANTICAPSIN 7-DEHYDROGENASE"/>
    <property type="match status" value="1"/>
</dbReference>
<dbReference type="RefSeq" id="XP_007913626.1">
    <property type="nucleotide sequence ID" value="XM_007915435.1"/>
</dbReference>
<evidence type="ECO:0000313" key="4">
    <source>
        <dbReference type="EMBL" id="EOO01684.1"/>
    </source>
</evidence>
<sequence length="262" mass="27124">MAPQLKYINKLEGKHIIVIGGSSGIGYGVAEASLESGAIVTVSSSQQAKVDAAVTSLKGSYPEAKVSGIASNLGDPVTVEDALEALFKQATTMSGQISHVVFTAADALAIGALQETSVEMVYKAAQMRMIAPLITGKVAARYLDKSAKSSFTITTGVAAEKPGKGWAAVAYFAGGLQGLTKALATDLGPIRVNCVRPGYVNTGLWDGMGEEAKEAFFREAGGKMPVGRVGEIEDVVEAYLWLMKDANVTGTIAGTDSGAMLI</sequence>
<dbReference type="Gene3D" id="3.40.50.720">
    <property type="entry name" value="NAD(P)-binding Rossmann-like Domain"/>
    <property type="match status" value="1"/>
</dbReference>
<dbReference type="InterPro" id="IPR036291">
    <property type="entry name" value="NAD(P)-bd_dom_sf"/>
</dbReference>
<evidence type="ECO:0000256" key="1">
    <source>
        <dbReference type="ARBA" id="ARBA00006484"/>
    </source>
</evidence>
<dbReference type="GeneID" id="19323152"/>
<comment type="similarity">
    <text evidence="1">Belongs to the short-chain dehydrogenases/reductases (SDR) family.</text>
</comment>